<protein>
    <submittedName>
        <fullName evidence="2">Uncharacterized protein</fullName>
    </submittedName>
</protein>
<sequence>LRQQGIRITALEESIRSKRNGSRSPQQTRPRSKTSPRRPDAHNRRLALEQLQQPNKKCDRTPPREDRVSPT</sequence>
<proteinExistence type="predicted"/>
<keyword evidence="3" id="KW-1185">Reference proteome</keyword>
<evidence type="ECO:0000313" key="2">
    <source>
        <dbReference type="EMBL" id="MCI71083.1"/>
    </source>
</evidence>
<feature type="compositionally biased region" description="Basic and acidic residues" evidence="1">
    <location>
        <begin position="37"/>
        <end position="47"/>
    </location>
</feature>
<comment type="caution">
    <text evidence="2">The sequence shown here is derived from an EMBL/GenBank/DDBJ whole genome shotgun (WGS) entry which is preliminary data.</text>
</comment>
<feature type="non-terminal residue" evidence="2">
    <location>
        <position position="1"/>
    </location>
</feature>
<dbReference type="AlphaFoldDB" id="A0A392UC36"/>
<accession>A0A392UC36</accession>
<feature type="region of interest" description="Disordered" evidence="1">
    <location>
        <begin position="1"/>
        <end position="71"/>
    </location>
</feature>
<dbReference type="Proteomes" id="UP000265520">
    <property type="component" value="Unassembled WGS sequence"/>
</dbReference>
<dbReference type="EMBL" id="LXQA010789154">
    <property type="protein sequence ID" value="MCI71083.1"/>
    <property type="molecule type" value="Genomic_DNA"/>
</dbReference>
<evidence type="ECO:0000256" key="1">
    <source>
        <dbReference type="SAM" id="MobiDB-lite"/>
    </source>
</evidence>
<name>A0A392UC36_9FABA</name>
<reference evidence="2 3" key="1">
    <citation type="journal article" date="2018" name="Front. Plant Sci.">
        <title>Red Clover (Trifolium pratense) and Zigzag Clover (T. medium) - A Picture of Genomic Similarities and Differences.</title>
        <authorList>
            <person name="Dluhosova J."/>
            <person name="Istvanek J."/>
            <person name="Nedelnik J."/>
            <person name="Repkova J."/>
        </authorList>
    </citation>
    <scope>NUCLEOTIDE SEQUENCE [LARGE SCALE GENOMIC DNA]</scope>
    <source>
        <strain evidence="3">cv. 10/8</strain>
        <tissue evidence="2">Leaf</tissue>
    </source>
</reference>
<organism evidence="2 3">
    <name type="scientific">Trifolium medium</name>
    <dbReference type="NCBI Taxonomy" id="97028"/>
    <lineage>
        <taxon>Eukaryota</taxon>
        <taxon>Viridiplantae</taxon>
        <taxon>Streptophyta</taxon>
        <taxon>Embryophyta</taxon>
        <taxon>Tracheophyta</taxon>
        <taxon>Spermatophyta</taxon>
        <taxon>Magnoliopsida</taxon>
        <taxon>eudicotyledons</taxon>
        <taxon>Gunneridae</taxon>
        <taxon>Pentapetalae</taxon>
        <taxon>rosids</taxon>
        <taxon>fabids</taxon>
        <taxon>Fabales</taxon>
        <taxon>Fabaceae</taxon>
        <taxon>Papilionoideae</taxon>
        <taxon>50 kb inversion clade</taxon>
        <taxon>NPAAA clade</taxon>
        <taxon>Hologalegina</taxon>
        <taxon>IRL clade</taxon>
        <taxon>Trifolieae</taxon>
        <taxon>Trifolium</taxon>
    </lineage>
</organism>
<evidence type="ECO:0000313" key="3">
    <source>
        <dbReference type="Proteomes" id="UP000265520"/>
    </source>
</evidence>
<feature type="compositionally biased region" description="Basic and acidic residues" evidence="1">
    <location>
        <begin position="56"/>
        <end position="71"/>
    </location>
</feature>